<evidence type="ECO:0000256" key="2">
    <source>
        <dbReference type="SAM" id="MobiDB-lite"/>
    </source>
</evidence>
<protein>
    <submittedName>
        <fullName evidence="6">C-type lectin domain-containing protein</fullName>
    </submittedName>
</protein>
<dbReference type="PANTHER" id="PTHR22991:SF44">
    <property type="entry name" value="C-TYPE LECTIN-RELATED"/>
    <property type="match status" value="1"/>
</dbReference>
<dbReference type="InterPro" id="IPR001304">
    <property type="entry name" value="C-type_lectin-like"/>
</dbReference>
<dbReference type="CDD" id="cd00037">
    <property type="entry name" value="CLECT"/>
    <property type="match status" value="3"/>
</dbReference>
<feature type="domain" description="C-type lectin" evidence="4">
    <location>
        <begin position="391"/>
        <end position="502"/>
    </location>
</feature>
<sequence length="510" mass="55356">MTEDSSILSYVKSRWKIFVGVGIAIVLLLVAFLLVLFLVILKPGAVATTVIPAGSSSTVPSRMTSSPGLVTSSATSLATITVATTLTSTVATKPTTVSSSTVPVKPTTATVPSSTVTSKPTTVTSTTVTTKPTTVPSTTMTTRLTTKLTTTVTTQPPPTLGTKPTLPAATQDNCKNNYAGNCYIPNGQGLLFDDADDYCTRECGTLLSIHSATENRFVSSIYQYYSESIGGTLILGSLAASQDIILNRDHTPSTYSNLQNFTLDKNCIFFDVASGSWFSDDCSRRGWSLCKRPENQGLQTYLHDLLTGNIWIGLYCNASDVSSCYWTHQRGKVEMTYMESPFVKGSPNVDVGNCVTFNGKDGTWASRNCSDRIDVFCELPPTTSDPCDNNYDHHCYSVNQTLLSFPDAQKSCQESCGNLVSIHSELENRYIYSLFPTPGITSIGGIAPSRKTILWSDNSIQVYNNINNEEFQGNCIFMNVNSTLNGQWFGDKCSKPSQFVCKRPTGMKCN</sequence>
<evidence type="ECO:0000259" key="4">
    <source>
        <dbReference type="PROSITE" id="PS50041"/>
    </source>
</evidence>
<dbReference type="SMART" id="SM00034">
    <property type="entry name" value="CLECT"/>
    <property type="match status" value="2"/>
</dbReference>
<keyword evidence="1" id="KW-1015">Disulfide bond</keyword>
<dbReference type="PANTHER" id="PTHR22991">
    <property type="entry name" value="PROTEIN CBG13490"/>
    <property type="match status" value="1"/>
</dbReference>
<keyword evidence="5" id="KW-1185">Reference proteome</keyword>
<dbReference type="SUPFAM" id="SSF56436">
    <property type="entry name" value="C-type lectin-like"/>
    <property type="match status" value="3"/>
</dbReference>
<feature type="domain" description="C-type lectin" evidence="4">
    <location>
        <begin position="178"/>
        <end position="291"/>
    </location>
</feature>
<dbReference type="STRING" id="1561998.A0A1I7TI92"/>
<proteinExistence type="predicted"/>
<keyword evidence="3" id="KW-0472">Membrane</keyword>
<feature type="domain" description="C-type lectin" evidence="4">
    <location>
        <begin position="294"/>
        <end position="378"/>
    </location>
</feature>
<dbReference type="WBParaSite" id="Csp11.Scaffold621.g6198.t1">
    <property type="protein sequence ID" value="Csp11.Scaffold621.g6198.t1"/>
    <property type="gene ID" value="Csp11.Scaffold621.g6198"/>
</dbReference>
<keyword evidence="3" id="KW-1133">Transmembrane helix</keyword>
<evidence type="ECO:0000313" key="5">
    <source>
        <dbReference type="Proteomes" id="UP000095282"/>
    </source>
</evidence>
<dbReference type="Proteomes" id="UP000095282">
    <property type="component" value="Unplaced"/>
</dbReference>
<feature type="region of interest" description="Disordered" evidence="2">
    <location>
        <begin position="149"/>
        <end position="168"/>
    </location>
</feature>
<dbReference type="Pfam" id="PF00059">
    <property type="entry name" value="Lectin_C"/>
    <property type="match status" value="2"/>
</dbReference>
<dbReference type="PROSITE" id="PS50041">
    <property type="entry name" value="C_TYPE_LECTIN_2"/>
    <property type="match status" value="3"/>
</dbReference>
<dbReference type="InterPro" id="IPR050976">
    <property type="entry name" value="Snaclec"/>
</dbReference>
<evidence type="ECO:0000256" key="1">
    <source>
        <dbReference type="ARBA" id="ARBA00023157"/>
    </source>
</evidence>
<dbReference type="AlphaFoldDB" id="A0A1I7TI92"/>
<feature type="transmembrane region" description="Helical" evidence="3">
    <location>
        <begin position="17"/>
        <end position="41"/>
    </location>
</feature>
<reference evidence="6" key="1">
    <citation type="submission" date="2016-11" db="UniProtKB">
        <authorList>
            <consortium name="WormBaseParasite"/>
        </authorList>
    </citation>
    <scope>IDENTIFICATION</scope>
</reference>
<accession>A0A1I7TI92</accession>
<dbReference type="InterPro" id="IPR016187">
    <property type="entry name" value="CTDL_fold"/>
</dbReference>
<name>A0A1I7TI92_9PELO</name>
<dbReference type="Gene3D" id="3.10.100.10">
    <property type="entry name" value="Mannose-Binding Protein A, subunit A"/>
    <property type="match status" value="3"/>
</dbReference>
<keyword evidence="3" id="KW-0812">Transmembrane</keyword>
<dbReference type="InterPro" id="IPR016186">
    <property type="entry name" value="C-type_lectin-like/link_sf"/>
</dbReference>
<organism evidence="5 6">
    <name type="scientific">Caenorhabditis tropicalis</name>
    <dbReference type="NCBI Taxonomy" id="1561998"/>
    <lineage>
        <taxon>Eukaryota</taxon>
        <taxon>Metazoa</taxon>
        <taxon>Ecdysozoa</taxon>
        <taxon>Nematoda</taxon>
        <taxon>Chromadorea</taxon>
        <taxon>Rhabditida</taxon>
        <taxon>Rhabditina</taxon>
        <taxon>Rhabditomorpha</taxon>
        <taxon>Rhabditoidea</taxon>
        <taxon>Rhabditidae</taxon>
        <taxon>Peloderinae</taxon>
        <taxon>Caenorhabditis</taxon>
    </lineage>
</organism>
<evidence type="ECO:0000256" key="3">
    <source>
        <dbReference type="SAM" id="Phobius"/>
    </source>
</evidence>
<feature type="region of interest" description="Disordered" evidence="2">
    <location>
        <begin position="96"/>
        <end position="137"/>
    </location>
</feature>
<evidence type="ECO:0000313" key="6">
    <source>
        <dbReference type="WBParaSite" id="Csp11.Scaffold621.g6198.t1"/>
    </source>
</evidence>